<dbReference type="Proteomes" id="UP000288805">
    <property type="component" value="Unassembled WGS sequence"/>
</dbReference>
<proteinExistence type="predicted"/>
<accession>A0A438KDI9</accession>
<organism evidence="1 2">
    <name type="scientific">Vitis vinifera</name>
    <name type="common">Grape</name>
    <dbReference type="NCBI Taxonomy" id="29760"/>
    <lineage>
        <taxon>Eukaryota</taxon>
        <taxon>Viridiplantae</taxon>
        <taxon>Streptophyta</taxon>
        <taxon>Embryophyta</taxon>
        <taxon>Tracheophyta</taxon>
        <taxon>Spermatophyta</taxon>
        <taxon>Magnoliopsida</taxon>
        <taxon>eudicotyledons</taxon>
        <taxon>Gunneridae</taxon>
        <taxon>Pentapetalae</taxon>
        <taxon>rosids</taxon>
        <taxon>Vitales</taxon>
        <taxon>Vitaceae</taxon>
        <taxon>Viteae</taxon>
        <taxon>Vitis</taxon>
    </lineage>
</organism>
<dbReference type="EMBL" id="QGNW01000009">
    <property type="protein sequence ID" value="RVX19277.1"/>
    <property type="molecule type" value="Genomic_DNA"/>
</dbReference>
<protein>
    <submittedName>
        <fullName evidence="1">Uncharacterized protein</fullName>
    </submittedName>
</protein>
<reference evidence="1 2" key="1">
    <citation type="journal article" date="2018" name="PLoS Genet.">
        <title>Population sequencing reveals clonal diversity and ancestral inbreeding in the grapevine cultivar Chardonnay.</title>
        <authorList>
            <person name="Roach M.J."/>
            <person name="Johnson D.L."/>
            <person name="Bohlmann J."/>
            <person name="van Vuuren H.J."/>
            <person name="Jones S.J."/>
            <person name="Pretorius I.S."/>
            <person name="Schmidt S.A."/>
            <person name="Borneman A.R."/>
        </authorList>
    </citation>
    <scope>NUCLEOTIDE SEQUENCE [LARGE SCALE GENOMIC DNA]</scope>
    <source>
        <strain evidence="2">cv. Chardonnay</strain>
        <tissue evidence="1">Leaf</tissue>
    </source>
</reference>
<sequence>MFSYFFLSNRTESFYRNDLSSAIYELPSDLFDGLLMHLPPLALQKLQEEMSVG</sequence>
<comment type="caution">
    <text evidence="1">The sequence shown here is derived from an EMBL/GenBank/DDBJ whole genome shotgun (WGS) entry which is preliminary data.</text>
</comment>
<evidence type="ECO:0000313" key="1">
    <source>
        <dbReference type="EMBL" id="RVX19277.1"/>
    </source>
</evidence>
<gene>
    <name evidence="1" type="ORF">CK203_008538</name>
</gene>
<evidence type="ECO:0000313" key="2">
    <source>
        <dbReference type="Proteomes" id="UP000288805"/>
    </source>
</evidence>
<dbReference type="AlphaFoldDB" id="A0A438KDI9"/>
<name>A0A438KDI9_VITVI</name>